<feature type="transmembrane region" description="Helical" evidence="7">
    <location>
        <begin position="20"/>
        <end position="44"/>
    </location>
</feature>
<gene>
    <name evidence="10" type="primary">ykuT</name>
    <name evidence="10" type="ORF">HALOF300_03325</name>
</gene>
<dbReference type="EMBL" id="CACRYJ010000048">
    <property type="protein sequence ID" value="VZO38564.1"/>
    <property type="molecule type" value="Genomic_DNA"/>
</dbReference>
<dbReference type="PANTHER" id="PTHR30460">
    <property type="entry name" value="MODERATE CONDUCTANCE MECHANOSENSITIVE CHANNEL YBIO"/>
    <property type="match status" value="1"/>
</dbReference>
<dbReference type="InterPro" id="IPR045276">
    <property type="entry name" value="YbiO_bact"/>
</dbReference>
<feature type="domain" description="Mechanosensitive ion channel transmembrane helices 2/3" evidence="9">
    <location>
        <begin position="90"/>
        <end position="128"/>
    </location>
</feature>
<evidence type="ECO:0000256" key="2">
    <source>
        <dbReference type="ARBA" id="ARBA00008017"/>
    </source>
</evidence>
<dbReference type="AlphaFoldDB" id="A0A7M4DMF4"/>
<sequence length="294" mass="31603">MLVRLTDVKTPTPDVVAALTGAPLTVLIIIVVASLTTVIVRFLISRTVRGLIATEAKGLRLAPEKFGVAPNPRRKQRLETLRTVLVSTTTALIGSVAVLMILTTLGVNVAPLIASAGVVGIAVAFGAQALVKDVITGGFMLIEDQYGVGDRVELGTGGGILASGVVEEVGLRVTLIRDDDGRRWYVRNGEILRVANLTQGWAYAVVELRVARTTDLTLVRTTLSELTTQMRNEDLYADVVSHLEPECLIQEVTADLVALTWRVRVSADHDLSIASELRHRIAVAFAERGIELAP</sequence>
<evidence type="ECO:0000256" key="6">
    <source>
        <dbReference type="ARBA" id="ARBA00023136"/>
    </source>
</evidence>
<protein>
    <submittedName>
        <fullName evidence="10">Putative MscS family protein YkuT</fullName>
    </submittedName>
</protein>
<keyword evidence="3" id="KW-1003">Cell membrane</keyword>
<name>A0A7M4DMF4_9MICO</name>
<feature type="transmembrane region" description="Helical" evidence="7">
    <location>
        <begin position="109"/>
        <end position="131"/>
    </location>
</feature>
<dbReference type="Gene3D" id="1.10.287.1260">
    <property type="match status" value="1"/>
</dbReference>
<dbReference type="SUPFAM" id="SSF82861">
    <property type="entry name" value="Mechanosensitive channel protein MscS (YggB), transmembrane region"/>
    <property type="match status" value="1"/>
</dbReference>
<dbReference type="PANTHER" id="PTHR30460:SF0">
    <property type="entry name" value="MODERATE CONDUCTANCE MECHANOSENSITIVE CHANNEL YBIO"/>
    <property type="match status" value="1"/>
</dbReference>
<evidence type="ECO:0000259" key="8">
    <source>
        <dbReference type="Pfam" id="PF00924"/>
    </source>
</evidence>
<proteinExistence type="inferred from homology"/>
<dbReference type="InterPro" id="IPR011014">
    <property type="entry name" value="MscS_channel_TM-2"/>
</dbReference>
<feature type="domain" description="Mechanosensitive ion channel MscS" evidence="8">
    <location>
        <begin position="130"/>
        <end position="198"/>
    </location>
</feature>
<dbReference type="Gene3D" id="2.30.30.60">
    <property type="match status" value="1"/>
</dbReference>
<dbReference type="Pfam" id="PF00924">
    <property type="entry name" value="MS_channel_2nd"/>
    <property type="match status" value="1"/>
</dbReference>
<evidence type="ECO:0000256" key="1">
    <source>
        <dbReference type="ARBA" id="ARBA00004651"/>
    </source>
</evidence>
<keyword evidence="6 7" id="KW-0472">Membrane</keyword>
<evidence type="ECO:0000259" key="9">
    <source>
        <dbReference type="Pfam" id="PF21088"/>
    </source>
</evidence>
<comment type="subcellular location">
    <subcellularLocation>
        <location evidence="1">Cell membrane</location>
        <topology evidence="1">Multi-pass membrane protein</topology>
    </subcellularLocation>
</comment>
<dbReference type="InterPro" id="IPR011066">
    <property type="entry name" value="MscS_channel_C_sf"/>
</dbReference>
<dbReference type="GO" id="GO:0005886">
    <property type="term" value="C:plasma membrane"/>
    <property type="evidence" value="ECO:0007669"/>
    <property type="project" value="UniProtKB-SubCell"/>
</dbReference>
<organism evidence="10 11">
    <name type="scientific">Occultella aeris</name>
    <dbReference type="NCBI Taxonomy" id="2761496"/>
    <lineage>
        <taxon>Bacteria</taxon>
        <taxon>Bacillati</taxon>
        <taxon>Actinomycetota</taxon>
        <taxon>Actinomycetes</taxon>
        <taxon>Micrococcales</taxon>
        <taxon>Ruaniaceae</taxon>
        <taxon>Occultella</taxon>
    </lineage>
</organism>
<dbReference type="InterPro" id="IPR006685">
    <property type="entry name" value="MscS_channel_2nd"/>
</dbReference>
<keyword evidence="5 7" id="KW-1133">Transmembrane helix</keyword>
<keyword evidence="4 7" id="KW-0812">Transmembrane</keyword>
<dbReference type="Proteomes" id="UP000419743">
    <property type="component" value="Unassembled WGS sequence"/>
</dbReference>
<dbReference type="InterPro" id="IPR010920">
    <property type="entry name" value="LSM_dom_sf"/>
</dbReference>
<dbReference type="InterPro" id="IPR049142">
    <property type="entry name" value="MS_channel_1st"/>
</dbReference>
<evidence type="ECO:0000313" key="11">
    <source>
        <dbReference type="Proteomes" id="UP000419743"/>
    </source>
</evidence>
<dbReference type="InterPro" id="IPR023408">
    <property type="entry name" value="MscS_beta-dom_sf"/>
</dbReference>
<evidence type="ECO:0000313" key="10">
    <source>
        <dbReference type="EMBL" id="VZO38564.1"/>
    </source>
</evidence>
<comment type="caution">
    <text evidence="10">The sequence shown here is derived from an EMBL/GenBank/DDBJ whole genome shotgun (WGS) entry which is preliminary data.</text>
</comment>
<evidence type="ECO:0000256" key="4">
    <source>
        <dbReference type="ARBA" id="ARBA00022692"/>
    </source>
</evidence>
<dbReference type="GO" id="GO:0008381">
    <property type="term" value="F:mechanosensitive monoatomic ion channel activity"/>
    <property type="evidence" value="ECO:0007669"/>
    <property type="project" value="InterPro"/>
</dbReference>
<accession>A0A7M4DMF4</accession>
<dbReference type="SUPFAM" id="SSF50182">
    <property type="entry name" value="Sm-like ribonucleoproteins"/>
    <property type="match status" value="1"/>
</dbReference>
<evidence type="ECO:0000256" key="7">
    <source>
        <dbReference type="SAM" id="Phobius"/>
    </source>
</evidence>
<comment type="similarity">
    <text evidence="2">Belongs to the MscS (TC 1.A.23) family.</text>
</comment>
<evidence type="ECO:0000256" key="5">
    <source>
        <dbReference type="ARBA" id="ARBA00022989"/>
    </source>
</evidence>
<dbReference type="Gene3D" id="3.30.70.100">
    <property type="match status" value="1"/>
</dbReference>
<feature type="transmembrane region" description="Helical" evidence="7">
    <location>
        <begin position="83"/>
        <end position="103"/>
    </location>
</feature>
<dbReference type="Pfam" id="PF21088">
    <property type="entry name" value="MS_channel_1st"/>
    <property type="match status" value="1"/>
</dbReference>
<reference evidence="10 11" key="1">
    <citation type="submission" date="2019-11" db="EMBL/GenBank/DDBJ databases">
        <authorList>
            <person name="Criscuolo A."/>
        </authorList>
    </citation>
    <scope>NUCLEOTIDE SEQUENCE [LARGE SCALE GENOMIC DNA]</scope>
    <source>
        <strain evidence="10">CIP111667</strain>
    </source>
</reference>
<dbReference type="SUPFAM" id="SSF82689">
    <property type="entry name" value="Mechanosensitive channel protein MscS (YggB), C-terminal domain"/>
    <property type="match status" value="1"/>
</dbReference>
<evidence type="ECO:0000256" key="3">
    <source>
        <dbReference type="ARBA" id="ARBA00022475"/>
    </source>
</evidence>
<keyword evidence="11" id="KW-1185">Reference proteome</keyword>